<dbReference type="Proteomes" id="UP000322499">
    <property type="component" value="Unassembled WGS sequence"/>
</dbReference>
<reference evidence="2 3" key="1">
    <citation type="submission" date="2019-07" db="EMBL/GenBank/DDBJ databases">
        <title>Genomic Encyclopedia of Archaeal and Bacterial Type Strains, Phase II (KMG-II): from individual species to whole genera.</title>
        <authorList>
            <person name="Goeker M."/>
        </authorList>
    </citation>
    <scope>NUCLEOTIDE SEQUENCE [LARGE SCALE GENOMIC DNA]</scope>
    <source>
        <strain evidence="2 3">DSM 46842</strain>
    </source>
</reference>
<sequence>MHRAVPGRRPVVVTTAALLALALAACDDGAAESTLDARAAWTEVTMPGSSQVAGPRETFTAALGRSGNLPALVAGSGGEPGEPASARAWTDSDDGDWRWQELLADGPESEVGFAVSDGSTTWIGGTTWQAGEPVSPYVVSSGDRQTWEVVELPGDAADRALRPGAAALVGGAPVVVGMDSADEPVALLLGADAELVSLPAAPGGREFHGFRGAATLGDTVVGVGSVAEPGRSAEAVVYRSTDGGASWTVTLGPAEGPADLSGVVATSGGFVVTGYLWGGDGVATPAAWSSADGAAWTAEALPTLDQDRDGLSVAPGDHSWLDVPAVSGDRVVAPVVVTSVLHFGVLQRDPAGTWTFLGDSPDWEFPGAGADAALNEDGSLLLAQSGRNLGRVGELSADGRWRNLLAEVGTLDYGMQFTSFLDPAGAPALIGRRPVVERRGVSGWAQTGQLANYALEGDALVERPWDPAETAGLSDIAAASAPDGSSVLLGAQVSQGGEGMTVDLVGWFRPGAGGPPVAVEGLASPVVESLEAVTYADGTWIAVGSVRSSFASTDPHAAAVWTSTDGTTWSRADGLVAGTAPGAESWAFGACALPGGELLAVGEYSEGAQTRPVAWRSTGGQWQRLDGSAFAAEFGSLSSCATDEGATIVQGTSEDRATVWRTTDGGTFEPTTIGGRGETFGTIRVVDGGYAAAGTVSARGQQGAVVWLSADAESWRAVPVPSARVLSGADVMADGNGGLVVATTSGASPEVWVLANPGELFADA</sequence>
<dbReference type="InterPro" id="IPR036278">
    <property type="entry name" value="Sialidase_sf"/>
</dbReference>
<evidence type="ECO:0000313" key="3">
    <source>
        <dbReference type="Proteomes" id="UP000322499"/>
    </source>
</evidence>
<name>A0A5S5CQM5_9ACTN</name>
<gene>
    <name evidence="2" type="ORF">BD833_11572</name>
</gene>
<organism evidence="2 3">
    <name type="scientific">Blastococcus xanthinilyticus</name>
    <dbReference type="NCBI Taxonomy" id="1564164"/>
    <lineage>
        <taxon>Bacteria</taxon>
        <taxon>Bacillati</taxon>
        <taxon>Actinomycetota</taxon>
        <taxon>Actinomycetes</taxon>
        <taxon>Geodermatophilales</taxon>
        <taxon>Geodermatophilaceae</taxon>
        <taxon>Blastococcus</taxon>
    </lineage>
</organism>
<evidence type="ECO:0000256" key="1">
    <source>
        <dbReference type="SAM" id="SignalP"/>
    </source>
</evidence>
<dbReference type="RefSeq" id="WP_166534766.1">
    <property type="nucleotide sequence ID" value="NZ_VNHW01000015.1"/>
</dbReference>
<proteinExistence type="predicted"/>
<dbReference type="EMBL" id="VNHW01000015">
    <property type="protein sequence ID" value="TYP83832.1"/>
    <property type="molecule type" value="Genomic_DNA"/>
</dbReference>
<keyword evidence="1" id="KW-0732">Signal</keyword>
<evidence type="ECO:0000313" key="2">
    <source>
        <dbReference type="EMBL" id="TYP83832.1"/>
    </source>
</evidence>
<comment type="caution">
    <text evidence="2">The sequence shown here is derived from an EMBL/GenBank/DDBJ whole genome shotgun (WGS) entry which is preliminary data.</text>
</comment>
<keyword evidence="3" id="KW-1185">Reference proteome</keyword>
<dbReference type="SUPFAM" id="SSF110296">
    <property type="entry name" value="Oligoxyloglucan reducing end-specific cellobiohydrolase"/>
    <property type="match status" value="1"/>
</dbReference>
<dbReference type="AlphaFoldDB" id="A0A5S5CQM5"/>
<feature type="signal peptide" evidence="1">
    <location>
        <begin position="1"/>
        <end position="30"/>
    </location>
</feature>
<protein>
    <submittedName>
        <fullName evidence="2">Uncharacterized protein</fullName>
    </submittedName>
</protein>
<dbReference type="PROSITE" id="PS51257">
    <property type="entry name" value="PROKAR_LIPOPROTEIN"/>
    <property type="match status" value="1"/>
</dbReference>
<feature type="chain" id="PRO_5024402910" evidence="1">
    <location>
        <begin position="31"/>
        <end position="764"/>
    </location>
</feature>
<dbReference type="SUPFAM" id="SSF50939">
    <property type="entry name" value="Sialidases"/>
    <property type="match status" value="1"/>
</dbReference>
<accession>A0A5S5CQM5</accession>